<dbReference type="InterPro" id="IPR009622">
    <property type="entry name" value="NDUFAF4"/>
</dbReference>
<dbReference type="HOGENOM" id="CLU_054693_1_0_1"/>
<sequence length="207" mass="24339">MGLMISKLKHPFRDFNLESRAHKFISLPDKKPAPRHVKDELDLQRMKKDYPEVFEESLKKNEVLDRHLKDVYVQSTDIPIEPPKRIDPTRPLPQDRQQPEEFLFGHKEPDRIPVGKTTLRQVLKFVSYHQGDPKVHNAKQIAEEHKLSEDLVRNILKYYRVFEVYMPIEKGKTNAKFAGPSNPKVRIIKEERKFIGSFKGKSDKDET</sequence>
<dbReference type="PANTHER" id="PTHR13338">
    <property type="entry name" value="UPF0240 PROTEIN"/>
    <property type="match status" value="1"/>
</dbReference>
<protein>
    <recommendedName>
        <fullName evidence="2">Protein NDUFAF4 homolog</fullName>
    </recommendedName>
</protein>
<evidence type="ECO:0008006" key="2">
    <source>
        <dbReference type="Google" id="ProtNLM"/>
    </source>
</evidence>
<organism evidence="1">
    <name type="scientific">Dendroctonus ponderosae</name>
    <name type="common">Mountain pine beetle</name>
    <dbReference type="NCBI Taxonomy" id="77166"/>
    <lineage>
        <taxon>Eukaryota</taxon>
        <taxon>Metazoa</taxon>
        <taxon>Ecdysozoa</taxon>
        <taxon>Arthropoda</taxon>
        <taxon>Hexapoda</taxon>
        <taxon>Insecta</taxon>
        <taxon>Pterygota</taxon>
        <taxon>Neoptera</taxon>
        <taxon>Endopterygota</taxon>
        <taxon>Coleoptera</taxon>
        <taxon>Polyphaga</taxon>
        <taxon>Cucujiformia</taxon>
        <taxon>Curculionidae</taxon>
        <taxon>Scolytinae</taxon>
        <taxon>Dendroctonus</taxon>
    </lineage>
</organism>
<proteinExistence type="evidence at transcript level"/>
<evidence type="ECO:0000313" key="1">
    <source>
        <dbReference type="EMBL" id="AEE63475.1"/>
    </source>
</evidence>
<dbReference type="OrthoDB" id="2434756at2759"/>
<dbReference type="Pfam" id="PF06784">
    <property type="entry name" value="UPF0240"/>
    <property type="match status" value="1"/>
</dbReference>
<accession>J3JZ37</accession>
<name>J3JZ37_DENPD</name>
<dbReference type="AlphaFoldDB" id="J3JZ37"/>
<dbReference type="GO" id="GO:0032981">
    <property type="term" value="P:mitochondrial respiratory chain complex I assembly"/>
    <property type="evidence" value="ECO:0007669"/>
    <property type="project" value="InterPro"/>
</dbReference>
<reference evidence="1" key="1">
    <citation type="journal article" date="2012" name="Insect Biochem. Mol. Biol.">
        <title>Transcriptome and full-length cDNA resources for the mountain pine beetle, Dendroctonus ponderosae Hopkins, a major insect pest of pine forests.</title>
        <authorList>
            <person name="Keeling C.I."/>
            <person name="Henderson H."/>
            <person name="Li M."/>
            <person name="Yuen M."/>
            <person name="Clark E.L."/>
            <person name="Fraser J.D."/>
            <person name="Huber D.P."/>
            <person name="Liao N.Y."/>
            <person name="Roderick Docking T."/>
            <person name="Birol I."/>
            <person name="Chan S.K."/>
            <person name="Taylor G.A."/>
            <person name="Palmquist D."/>
            <person name="Jones S.J."/>
            <person name="Bohlmann J."/>
        </authorList>
    </citation>
    <scope>NUCLEOTIDE SEQUENCE</scope>
    <source>
        <tissue evidence="1">Midgut and adhering fatbody of emerged adults of both sexes after feeding on lodgepole pine for up to 64 h</tissue>
    </source>
</reference>
<dbReference type="EMBL" id="BT128518">
    <property type="protein sequence ID" value="AEE63475.1"/>
    <property type="molecule type" value="mRNA"/>
</dbReference>
<dbReference type="PANTHER" id="PTHR13338:SF4">
    <property type="entry name" value="NADH DEHYDROGENASE [UBIQUINONE] 1 ALPHA SUBCOMPLEX ASSEMBLY FACTOR 4"/>
    <property type="match status" value="1"/>
</dbReference>
<dbReference type="GO" id="GO:0005739">
    <property type="term" value="C:mitochondrion"/>
    <property type="evidence" value="ECO:0007669"/>
    <property type="project" value="TreeGrafter"/>
</dbReference>